<evidence type="ECO:0000313" key="2">
    <source>
        <dbReference type="Proteomes" id="UP000811481"/>
    </source>
</evidence>
<name>A0ABS5K3Q6_9MOLU</name>
<dbReference type="EMBL" id="JAGVRH010000010">
    <property type="protein sequence ID" value="MBS2126551.1"/>
    <property type="molecule type" value="Genomic_DNA"/>
</dbReference>
<gene>
    <name evidence="1" type="ORF">J8J04_02525</name>
</gene>
<dbReference type="RefSeq" id="WP_212331981.1">
    <property type="nucleotide sequence ID" value="NZ_JAGVRH010000010.1"/>
</dbReference>
<keyword evidence="2" id="KW-1185">Reference proteome</keyword>
<dbReference type="Proteomes" id="UP000811481">
    <property type="component" value="Unassembled WGS sequence"/>
</dbReference>
<organism evidence="1 2">
    <name type="scientific">'Fragaria x ananassa' phyllody phytoplasma</name>
    <dbReference type="NCBI Taxonomy" id="2358428"/>
    <lineage>
        <taxon>Bacteria</taxon>
        <taxon>Bacillati</taxon>
        <taxon>Mycoplasmatota</taxon>
        <taxon>Mollicutes</taxon>
        <taxon>Acholeplasmatales</taxon>
        <taxon>Acholeplasmataceae</taxon>
        <taxon>Candidatus Phytoplasma</taxon>
        <taxon>16SrXIII (Mexican periwinkle virescence group)</taxon>
    </lineage>
</organism>
<accession>A0ABS5K3Q6</accession>
<proteinExistence type="predicted"/>
<reference evidence="1" key="1">
    <citation type="submission" date="2021-04" db="EMBL/GenBank/DDBJ databases">
        <title>Draft genome sequence of StrPh-CL8, a phytoplasma strain causing strawberry phyllody in Chile.</title>
        <authorList>
            <person name="Cui W."/>
            <person name="Zamorano A."/>
            <person name="Fiore N."/>
        </authorList>
    </citation>
    <scope>NUCLEOTIDE SEQUENCE [LARGE SCALE GENOMIC DNA]</scope>
    <source>
        <strain evidence="1">StrPh-Cl</strain>
    </source>
</reference>
<evidence type="ECO:0000313" key="1">
    <source>
        <dbReference type="EMBL" id="MBS2126551.1"/>
    </source>
</evidence>
<sequence>MVKLKNQFKIIHLCLIISIGFFFKNQVMAMNNDELNNNNNVYNSLEEYRNYQSLLTLQQTKAQEVINAFENQISEEEKNILLSQFEEIHRQIITTQQRHLNIQQQINRNLILNIRMIELEHNHSSLVQEMETNIVNTPLFASEQQINLLRNTQIRINQNQASINEILEQIRNQLSSIPRINLSRNTSSRRR</sequence>
<protein>
    <submittedName>
        <fullName evidence="1">SVM family protein</fullName>
    </submittedName>
</protein>
<comment type="caution">
    <text evidence="1">The sequence shown here is derived from an EMBL/GenBank/DDBJ whole genome shotgun (WGS) entry which is preliminary data.</text>
</comment>